<dbReference type="EnsemblMetazoa" id="GAUT034423-RA">
    <property type="protein sequence ID" value="GAUT034423-PA"/>
    <property type="gene ID" value="GAUT034423"/>
</dbReference>
<name>A0A1A9VE73_GLOAU</name>
<dbReference type="InterPro" id="IPR043143">
    <property type="entry name" value="Mal/L-sulf/L-lact_DH-like_NADP"/>
</dbReference>
<dbReference type="PANTHER" id="PTHR11091:SF0">
    <property type="entry name" value="MALATE DEHYDROGENASE"/>
    <property type="match status" value="1"/>
</dbReference>
<dbReference type="Gene3D" id="3.30.1370.60">
    <property type="entry name" value="Hypothetical oxidoreductase yiak, domain 2"/>
    <property type="match status" value="1"/>
</dbReference>
<dbReference type="SUPFAM" id="SSF89733">
    <property type="entry name" value="L-sulfolactate dehydrogenase-like"/>
    <property type="match status" value="1"/>
</dbReference>
<dbReference type="Pfam" id="PF02615">
    <property type="entry name" value="Ldh_2"/>
    <property type="match status" value="1"/>
</dbReference>
<dbReference type="Proteomes" id="UP000078200">
    <property type="component" value="Unassembled WGS sequence"/>
</dbReference>
<reference evidence="3" key="1">
    <citation type="submission" date="2020-05" db="UniProtKB">
        <authorList>
            <consortium name="EnsemblMetazoa"/>
        </authorList>
    </citation>
    <scope>IDENTIFICATION</scope>
    <source>
        <strain evidence="3">TTRI</strain>
    </source>
</reference>
<accession>A0A1A9VE73</accession>
<proteinExistence type="inferred from homology"/>
<protein>
    <recommendedName>
        <fullName evidence="5">Malate dehydrogenase</fullName>
    </recommendedName>
</protein>
<comment type="similarity">
    <text evidence="1">Belongs to the LDH2/MDH2 oxidoreductase family.</text>
</comment>
<dbReference type="Gene3D" id="1.10.1530.10">
    <property type="match status" value="1"/>
</dbReference>
<evidence type="ECO:0000256" key="1">
    <source>
        <dbReference type="ARBA" id="ARBA00006056"/>
    </source>
</evidence>
<dbReference type="GO" id="GO:0016491">
    <property type="term" value="F:oxidoreductase activity"/>
    <property type="evidence" value="ECO:0007669"/>
    <property type="project" value="UniProtKB-KW"/>
</dbReference>
<evidence type="ECO:0000313" key="4">
    <source>
        <dbReference type="Proteomes" id="UP000078200"/>
    </source>
</evidence>
<evidence type="ECO:0008006" key="5">
    <source>
        <dbReference type="Google" id="ProtNLM"/>
    </source>
</evidence>
<keyword evidence="4" id="KW-1185">Reference proteome</keyword>
<dbReference type="PANTHER" id="PTHR11091">
    <property type="entry name" value="OXIDOREDUCTASE-RELATED"/>
    <property type="match status" value="1"/>
</dbReference>
<dbReference type="VEuPathDB" id="VectorBase:GAUT034423"/>
<dbReference type="AlphaFoldDB" id="A0A1A9VE73"/>
<dbReference type="InterPro" id="IPR043144">
    <property type="entry name" value="Mal/L-sulf/L-lact_DH-like_ah"/>
</dbReference>
<keyword evidence="2" id="KW-0560">Oxidoreductase</keyword>
<evidence type="ECO:0000313" key="3">
    <source>
        <dbReference type="EnsemblMetazoa" id="GAUT034423-PA"/>
    </source>
</evidence>
<sequence length="541" mass="59353">MLMVGKALPNVFNGMAKVVKIQKICGLCDYIPLAAHCSPATKKTSSSKKRDFFQNDFQTLRRKRSTCANQVEKLVSVAESRRFMIDCFKAFGVPQIHAEQQADLLVAADYRGYISHGLNRLQHYLNDLSTKSAEGTAVPKILKESPATAWVDGCNGLGAVVGNFCMDLAIKKAKKVGVGWVCAKNCNHYGMCGWYPLRAMKEDLVGISMSNASPIMAPTGGKEAALGTNPISVGAKAEDDQFLLDMATAASSLGRIEIQCRRGEKIPEGWLQKLEAASTTDREATSKDFIVMPLGGGSSGSSHKGYGLGAVVEILSGVMAGANFSTKIRKWTPTDINQRANLGQLFAAIDPCYFAPNFKTNLEDLNCRLRKSQPVRIKCYSSYLLHIYDPYISGPLGRPSAVCIYLINVKHAVAKKCCLFLCPHVCSQLLVISRFLTKFLKWTLCAPNGENSIICQSNKTSCHDHKQTKHLTESCISLKLADVYDLSRKGSQTAPFNKRCKADITKGEIDGMRNSIKTVINEQVHRDAQKVDNDEVFKSVL</sequence>
<dbReference type="STRING" id="7395.A0A1A9VE73"/>
<evidence type="ECO:0000256" key="2">
    <source>
        <dbReference type="ARBA" id="ARBA00023002"/>
    </source>
</evidence>
<dbReference type="InterPro" id="IPR036111">
    <property type="entry name" value="Mal/L-sulfo/L-lacto_DH-like_sf"/>
</dbReference>
<dbReference type="InterPro" id="IPR003767">
    <property type="entry name" value="Malate/L-lactate_DH-like"/>
</dbReference>
<organism evidence="3 4">
    <name type="scientific">Glossina austeni</name>
    <name type="common">Savannah tsetse fly</name>
    <dbReference type="NCBI Taxonomy" id="7395"/>
    <lineage>
        <taxon>Eukaryota</taxon>
        <taxon>Metazoa</taxon>
        <taxon>Ecdysozoa</taxon>
        <taxon>Arthropoda</taxon>
        <taxon>Hexapoda</taxon>
        <taxon>Insecta</taxon>
        <taxon>Pterygota</taxon>
        <taxon>Neoptera</taxon>
        <taxon>Endopterygota</taxon>
        <taxon>Diptera</taxon>
        <taxon>Brachycera</taxon>
        <taxon>Muscomorpha</taxon>
        <taxon>Hippoboscoidea</taxon>
        <taxon>Glossinidae</taxon>
        <taxon>Glossina</taxon>
    </lineage>
</organism>